<dbReference type="GO" id="GO:0005829">
    <property type="term" value="C:cytosol"/>
    <property type="evidence" value="ECO:0007669"/>
    <property type="project" value="TreeGrafter"/>
</dbReference>
<name>A0A2P2C8X2_9ZZZZ</name>
<dbReference type="CDD" id="cd01714">
    <property type="entry name" value="ETF_beta"/>
    <property type="match status" value="1"/>
</dbReference>
<gene>
    <name evidence="5" type="ORF">NOCA250064</name>
</gene>
<protein>
    <submittedName>
        <fullName evidence="5">Putative electron transfer flavoprotein beta-subunit</fullName>
    </submittedName>
</protein>
<dbReference type="InterPro" id="IPR012255">
    <property type="entry name" value="ETF_b"/>
</dbReference>
<evidence type="ECO:0000313" key="5">
    <source>
        <dbReference type="EMBL" id="CUR58455.1"/>
    </source>
</evidence>
<dbReference type="InterPro" id="IPR014729">
    <property type="entry name" value="Rossmann-like_a/b/a_fold"/>
</dbReference>
<dbReference type="AlphaFoldDB" id="A0A2P2C8X2"/>
<keyword evidence="3" id="KW-0249">Electron transport</keyword>
<evidence type="ECO:0000256" key="1">
    <source>
        <dbReference type="ARBA" id="ARBA00007557"/>
    </source>
</evidence>
<dbReference type="PANTHER" id="PTHR21294:SF8">
    <property type="entry name" value="ELECTRON TRANSFER FLAVOPROTEIN SUBUNIT BETA"/>
    <property type="match status" value="1"/>
</dbReference>
<accession>A0A2P2C8X2</accession>
<dbReference type="SUPFAM" id="SSF52402">
    <property type="entry name" value="Adenine nucleotide alpha hydrolases-like"/>
    <property type="match status" value="1"/>
</dbReference>
<keyword evidence="2" id="KW-0813">Transport</keyword>
<dbReference type="InterPro" id="IPR033948">
    <property type="entry name" value="ETF_beta_N"/>
</dbReference>
<reference evidence="5" key="1">
    <citation type="submission" date="2015-08" db="EMBL/GenBank/DDBJ databases">
        <authorList>
            <person name="Babu N.S."/>
            <person name="Beckwith C.J."/>
            <person name="Beseler K.G."/>
            <person name="Brison A."/>
            <person name="Carone J.V."/>
            <person name="Caskin T.P."/>
            <person name="Diamond M."/>
            <person name="Durham M.E."/>
            <person name="Foxe J.M."/>
            <person name="Go M."/>
            <person name="Henderson B.A."/>
            <person name="Jones I.B."/>
            <person name="McGettigan J.A."/>
            <person name="Micheletti S.J."/>
            <person name="Nasrallah M.E."/>
            <person name="Ortiz D."/>
            <person name="Piller C.R."/>
            <person name="Privatt S.R."/>
            <person name="Schneider S.L."/>
            <person name="Sharp S."/>
            <person name="Smith T.C."/>
            <person name="Stanton J.D."/>
            <person name="Ullery H.E."/>
            <person name="Wilson R.J."/>
            <person name="Serrano M.G."/>
            <person name="Buck G."/>
            <person name="Lee V."/>
            <person name="Wang Y."/>
            <person name="Carvalho R."/>
            <person name="Voegtly L."/>
            <person name="Shi R."/>
            <person name="Duckworth R."/>
            <person name="Johnson A."/>
            <person name="Loviza R."/>
            <person name="Walstead R."/>
            <person name="Shah Z."/>
            <person name="Kiflezghi M."/>
            <person name="Wade K."/>
            <person name="Ball S.L."/>
            <person name="Bradley K.W."/>
            <person name="Asai D.J."/>
            <person name="Bowman C.A."/>
            <person name="Russell D.A."/>
            <person name="Pope W.H."/>
            <person name="Jacobs-Sera D."/>
            <person name="Hendrix R.W."/>
            <person name="Hatfull G.F."/>
        </authorList>
    </citation>
    <scope>NUCLEOTIDE SEQUENCE</scope>
</reference>
<dbReference type="GO" id="GO:0009055">
    <property type="term" value="F:electron transfer activity"/>
    <property type="evidence" value="ECO:0007669"/>
    <property type="project" value="InterPro"/>
</dbReference>
<organism evidence="5">
    <name type="scientific">metagenome</name>
    <dbReference type="NCBI Taxonomy" id="256318"/>
    <lineage>
        <taxon>unclassified sequences</taxon>
        <taxon>metagenomes</taxon>
    </lineage>
</organism>
<feature type="domain" description="Electron transfer flavoprotein alpha/beta-subunit N-terminal" evidence="4">
    <location>
        <begin position="24"/>
        <end position="213"/>
    </location>
</feature>
<evidence type="ECO:0000256" key="3">
    <source>
        <dbReference type="ARBA" id="ARBA00022982"/>
    </source>
</evidence>
<dbReference type="Pfam" id="PF01012">
    <property type="entry name" value="ETF"/>
    <property type="match status" value="1"/>
</dbReference>
<proteinExistence type="inferred from homology"/>
<dbReference type="PIRSF" id="PIRSF000090">
    <property type="entry name" value="Beta-ETF"/>
    <property type="match status" value="1"/>
</dbReference>
<dbReference type="Gene3D" id="3.40.50.620">
    <property type="entry name" value="HUPs"/>
    <property type="match status" value="1"/>
</dbReference>
<evidence type="ECO:0000259" key="4">
    <source>
        <dbReference type="SMART" id="SM00893"/>
    </source>
</evidence>
<comment type="similarity">
    <text evidence="1">Belongs to the ETF beta-subunit/FixA family.</text>
</comment>
<dbReference type="InterPro" id="IPR014730">
    <property type="entry name" value="ETF_a/b_N"/>
</dbReference>
<dbReference type="SMART" id="SM00893">
    <property type="entry name" value="ETF"/>
    <property type="match status" value="1"/>
</dbReference>
<dbReference type="PANTHER" id="PTHR21294">
    <property type="entry name" value="ELECTRON TRANSFER FLAVOPROTEIN BETA-SUBUNIT"/>
    <property type="match status" value="1"/>
</dbReference>
<dbReference type="EMBL" id="CZKA01000045">
    <property type="protein sequence ID" value="CUR58455.1"/>
    <property type="molecule type" value="Genomic_DNA"/>
</dbReference>
<sequence length="254" mass="26235">MTALKVVVCVKQVPDEVPAEPAMGSTWATPECELILDDTDRYGVELGLQLTEDDGGEVALVSLGRAGAEQGLRQGLAMGVGSAFQVADDSKSGADVLTTARALAGAITEGGFDLVITGTASTDGSAGVMGAMLGELLGVPSVSDVTRVEVRDGRLAAQRQTPGGHDVVFCQLPAVISVTAGAVEPRYPTFKNVMASKRRSIETLSASSLAEAPDGLQQVVDVRAAPIREAGRTIVDDGEAFREIVAKLDELGLV</sequence>
<evidence type="ECO:0000256" key="2">
    <source>
        <dbReference type="ARBA" id="ARBA00022448"/>
    </source>
</evidence>